<evidence type="ECO:0000256" key="1">
    <source>
        <dbReference type="SAM" id="Phobius"/>
    </source>
</evidence>
<accession>A0A194AC17</accession>
<proteinExistence type="predicted"/>
<dbReference type="SUPFAM" id="SSF48452">
    <property type="entry name" value="TPR-like"/>
    <property type="match status" value="1"/>
</dbReference>
<dbReference type="Gene3D" id="1.25.40.10">
    <property type="entry name" value="Tetratricopeptide repeat domain"/>
    <property type="match status" value="1"/>
</dbReference>
<name>A0A194AC17_9BACT</name>
<gene>
    <name evidence="3" type="ORF">DPF_0387</name>
</gene>
<feature type="domain" description="Ancillary SecYEG translocon subunit/Cell division coordinator CpoB TPR" evidence="2">
    <location>
        <begin position="38"/>
        <end position="218"/>
    </location>
</feature>
<dbReference type="InterPro" id="IPR018704">
    <property type="entry name" value="SecYEG/CpoB_TPR"/>
</dbReference>
<dbReference type="Proteomes" id="UP000095200">
    <property type="component" value="Unassembled WGS sequence"/>
</dbReference>
<dbReference type="EMBL" id="BDFE01000006">
    <property type="protein sequence ID" value="GAU07692.1"/>
    <property type="molecule type" value="Genomic_DNA"/>
</dbReference>
<keyword evidence="1" id="KW-1133">Transmembrane helix</keyword>
<keyword evidence="4" id="KW-1185">Reference proteome</keyword>
<dbReference type="AlphaFoldDB" id="A0A194AC17"/>
<dbReference type="InterPro" id="IPR011990">
    <property type="entry name" value="TPR-like_helical_dom_sf"/>
</dbReference>
<dbReference type="STRING" id="1592317.DPF_0387"/>
<keyword evidence="1" id="KW-0472">Membrane</keyword>
<sequence>MTDKPNQDQHLNIIDEIEHEADQDLHPLLKKILDNLKPIGLGLGALILLVGAYSGYTTYTGIQANKLTNALGTILLEQDPAKRITSLNQFLQEHPSALSVGPLLELANTAMTSKDYTTAASAWARVADKTEGDIHILASMGQARALSLDGKYKEALTILEAIDTVSAKDFATPLARQIAFVAEQNGDWEKALAAYQELKAAGAVTNTAFLDMKIADIKAKMS</sequence>
<dbReference type="OrthoDB" id="5454641at2"/>
<protein>
    <recommendedName>
        <fullName evidence="2">Ancillary SecYEG translocon subunit/Cell division coordinator CpoB TPR domain-containing protein</fullName>
    </recommendedName>
</protein>
<comment type="caution">
    <text evidence="3">The sequence shown here is derived from an EMBL/GenBank/DDBJ whole genome shotgun (WGS) entry which is preliminary data.</text>
</comment>
<reference evidence="4" key="1">
    <citation type="submission" date="2016-06" db="EMBL/GenBank/DDBJ databases">
        <title>Draft genome sequence of Desulfoplanes formicivorans strain Pf12B.</title>
        <authorList>
            <person name="Watanabe M."/>
            <person name="Kojima H."/>
            <person name="Fukui M."/>
        </authorList>
    </citation>
    <scope>NUCLEOTIDE SEQUENCE [LARGE SCALE GENOMIC DNA]</scope>
    <source>
        <strain evidence="4">Pf12B</strain>
    </source>
</reference>
<feature type="transmembrane region" description="Helical" evidence="1">
    <location>
        <begin position="39"/>
        <end position="56"/>
    </location>
</feature>
<keyword evidence="1" id="KW-0812">Transmembrane</keyword>
<dbReference type="Pfam" id="PF09976">
    <property type="entry name" value="TPR_21"/>
    <property type="match status" value="1"/>
</dbReference>
<evidence type="ECO:0000259" key="2">
    <source>
        <dbReference type="Pfam" id="PF09976"/>
    </source>
</evidence>
<dbReference type="RefSeq" id="WP_069857197.1">
    <property type="nucleotide sequence ID" value="NZ_BDFE01000006.1"/>
</dbReference>
<evidence type="ECO:0000313" key="3">
    <source>
        <dbReference type="EMBL" id="GAU07692.1"/>
    </source>
</evidence>
<organism evidence="3 4">
    <name type="scientific">Desulfoplanes formicivorans</name>
    <dbReference type="NCBI Taxonomy" id="1592317"/>
    <lineage>
        <taxon>Bacteria</taxon>
        <taxon>Pseudomonadati</taxon>
        <taxon>Thermodesulfobacteriota</taxon>
        <taxon>Desulfovibrionia</taxon>
        <taxon>Desulfovibrionales</taxon>
        <taxon>Desulfoplanaceae</taxon>
        <taxon>Desulfoplanes</taxon>
    </lineage>
</organism>
<evidence type="ECO:0000313" key="4">
    <source>
        <dbReference type="Proteomes" id="UP000095200"/>
    </source>
</evidence>